<name>A0A2A6BPF3_PRIPA</name>
<dbReference type="AlphaFoldDB" id="A0A2A6BPF3"/>
<dbReference type="EnsemblMetazoa" id="PPA36629.1">
    <property type="protein sequence ID" value="PPA36629.1"/>
    <property type="gene ID" value="WBGene00274998"/>
</dbReference>
<protein>
    <submittedName>
        <fullName evidence="1">Uncharacterized protein</fullName>
    </submittedName>
</protein>
<keyword evidence="2" id="KW-1185">Reference proteome</keyword>
<accession>A0A2A6BPF3</accession>
<accession>A0A8R1URX5</accession>
<dbReference type="Proteomes" id="UP000005239">
    <property type="component" value="Unassembled WGS sequence"/>
</dbReference>
<proteinExistence type="predicted"/>
<organism evidence="1 2">
    <name type="scientific">Pristionchus pacificus</name>
    <name type="common">Parasitic nematode worm</name>
    <dbReference type="NCBI Taxonomy" id="54126"/>
    <lineage>
        <taxon>Eukaryota</taxon>
        <taxon>Metazoa</taxon>
        <taxon>Ecdysozoa</taxon>
        <taxon>Nematoda</taxon>
        <taxon>Chromadorea</taxon>
        <taxon>Rhabditida</taxon>
        <taxon>Rhabditina</taxon>
        <taxon>Diplogasteromorpha</taxon>
        <taxon>Diplogasteroidea</taxon>
        <taxon>Neodiplogasteridae</taxon>
        <taxon>Pristionchus</taxon>
    </lineage>
</organism>
<evidence type="ECO:0000313" key="1">
    <source>
        <dbReference type="EnsemblMetazoa" id="PPA36629.1"/>
    </source>
</evidence>
<reference evidence="1" key="2">
    <citation type="submission" date="2022-06" db="UniProtKB">
        <authorList>
            <consortium name="EnsemblMetazoa"/>
        </authorList>
    </citation>
    <scope>IDENTIFICATION</scope>
    <source>
        <strain evidence="1">PS312</strain>
    </source>
</reference>
<sequence length="102" mass="12140">MQCGLFPPKRFPIYKRTADTSEMDRRVDSWKFDCEGLIAVYKNWNAIIKETIKESQSERTINKDRFTLLQKKHECLRMAAIRSTTRMEVHREFMGDSSHLQL</sequence>
<reference evidence="2" key="1">
    <citation type="journal article" date="2008" name="Nat. Genet.">
        <title>The Pristionchus pacificus genome provides a unique perspective on nematode lifestyle and parasitism.</title>
        <authorList>
            <person name="Dieterich C."/>
            <person name="Clifton S.W."/>
            <person name="Schuster L.N."/>
            <person name="Chinwalla A."/>
            <person name="Delehaunty K."/>
            <person name="Dinkelacker I."/>
            <person name="Fulton L."/>
            <person name="Fulton R."/>
            <person name="Godfrey J."/>
            <person name="Minx P."/>
            <person name="Mitreva M."/>
            <person name="Roeseler W."/>
            <person name="Tian H."/>
            <person name="Witte H."/>
            <person name="Yang S.P."/>
            <person name="Wilson R.K."/>
            <person name="Sommer R.J."/>
        </authorList>
    </citation>
    <scope>NUCLEOTIDE SEQUENCE [LARGE SCALE GENOMIC DNA]</scope>
    <source>
        <strain evidence="2">PS312</strain>
    </source>
</reference>
<evidence type="ECO:0000313" key="2">
    <source>
        <dbReference type="Proteomes" id="UP000005239"/>
    </source>
</evidence>
<gene>
    <name evidence="1" type="primary">WBGene00274998</name>
</gene>